<dbReference type="AlphaFoldDB" id="A0A9W6P911"/>
<dbReference type="PROSITE" id="PS51462">
    <property type="entry name" value="NUDIX"/>
    <property type="match status" value="1"/>
</dbReference>
<dbReference type="Gene3D" id="3.90.79.10">
    <property type="entry name" value="Nucleoside Triphosphate Pyrophosphohydrolase"/>
    <property type="match status" value="1"/>
</dbReference>
<gene>
    <name evidence="4" type="ORF">Nans01_41760</name>
</gene>
<evidence type="ECO:0000259" key="3">
    <source>
        <dbReference type="PROSITE" id="PS51462"/>
    </source>
</evidence>
<dbReference type="Proteomes" id="UP001165092">
    <property type="component" value="Unassembled WGS sequence"/>
</dbReference>
<dbReference type="EMBL" id="BSQG01000009">
    <property type="protein sequence ID" value="GLU49825.1"/>
    <property type="molecule type" value="Genomic_DNA"/>
</dbReference>
<comment type="caution">
    <text evidence="4">The sequence shown here is derived from an EMBL/GenBank/DDBJ whole genome shotgun (WGS) entry which is preliminary data.</text>
</comment>
<comment type="cofactor">
    <cofactor evidence="1">
        <name>Mg(2+)</name>
        <dbReference type="ChEBI" id="CHEBI:18420"/>
    </cofactor>
</comment>
<evidence type="ECO:0000313" key="4">
    <source>
        <dbReference type="EMBL" id="GLU49825.1"/>
    </source>
</evidence>
<dbReference type="CDD" id="cd18877">
    <property type="entry name" value="NUDIX_Hydrolase"/>
    <property type="match status" value="1"/>
</dbReference>
<name>A0A9W6P911_9ACTN</name>
<dbReference type="InterPro" id="IPR015797">
    <property type="entry name" value="NUDIX_hydrolase-like_dom_sf"/>
</dbReference>
<evidence type="ECO:0000313" key="5">
    <source>
        <dbReference type="Proteomes" id="UP001165092"/>
    </source>
</evidence>
<evidence type="ECO:0000256" key="1">
    <source>
        <dbReference type="ARBA" id="ARBA00001946"/>
    </source>
</evidence>
<dbReference type="InterPro" id="IPR000086">
    <property type="entry name" value="NUDIX_hydrolase_dom"/>
</dbReference>
<dbReference type="PANTHER" id="PTHR43046">
    <property type="entry name" value="GDP-MANNOSE MANNOSYL HYDROLASE"/>
    <property type="match status" value="1"/>
</dbReference>
<keyword evidence="5" id="KW-1185">Reference proteome</keyword>
<dbReference type="SUPFAM" id="SSF55811">
    <property type="entry name" value="Nudix"/>
    <property type="match status" value="1"/>
</dbReference>
<proteinExistence type="predicted"/>
<dbReference type="Pfam" id="PF00293">
    <property type="entry name" value="NUDIX"/>
    <property type="match status" value="1"/>
</dbReference>
<accession>A0A9W6P911</accession>
<reference evidence="4" key="1">
    <citation type="submission" date="2023-02" db="EMBL/GenBank/DDBJ databases">
        <title>Nocardiopsis ansamitocini NBRC 112285.</title>
        <authorList>
            <person name="Ichikawa N."/>
            <person name="Sato H."/>
            <person name="Tonouchi N."/>
        </authorList>
    </citation>
    <scope>NUCLEOTIDE SEQUENCE</scope>
    <source>
        <strain evidence="4">NBRC 112285</strain>
    </source>
</reference>
<keyword evidence="2" id="KW-0378">Hydrolase</keyword>
<organism evidence="4 5">
    <name type="scientific">Nocardiopsis ansamitocini</name>
    <dbReference type="NCBI Taxonomy" id="1670832"/>
    <lineage>
        <taxon>Bacteria</taxon>
        <taxon>Bacillati</taxon>
        <taxon>Actinomycetota</taxon>
        <taxon>Actinomycetes</taxon>
        <taxon>Streptosporangiales</taxon>
        <taxon>Nocardiopsidaceae</taxon>
        <taxon>Nocardiopsis</taxon>
    </lineage>
</organism>
<sequence>MLKGDGDGWVVLADGSRRWGRYGAAGLLLHAVGTTDPGHVLMQYRSGWTHQGNTWGLPGGARNSGETSITAALREFGEEVAGDLGPVDLEGVHRQDLGVWVFDTVLASTRERRPFFPGNHESTIMRWVPVAEVADLPLLPALGVTWPDLYHALSQPFVLVVDATNASPPRDAIGTLHDEVAELVRVGVPDDVLPPDLGLAPLHRRFPTALFVVDASAPALEPAPGTQVVRTAGPAGTTVLEVARSHADAACTVVVTDDSALRLHCVAAGTHPVPLSWLHRASRSDGGR</sequence>
<dbReference type="GO" id="GO:0016787">
    <property type="term" value="F:hydrolase activity"/>
    <property type="evidence" value="ECO:0007669"/>
    <property type="project" value="UniProtKB-KW"/>
</dbReference>
<evidence type="ECO:0000256" key="2">
    <source>
        <dbReference type="ARBA" id="ARBA00022801"/>
    </source>
</evidence>
<dbReference type="PANTHER" id="PTHR43046:SF2">
    <property type="entry name" value="8-OXO-DGTP DIPHOSPHATASE-RELATED"/>
    <property type="match status" value="1"/>
</dbReference>
<dbReference type="RefSeq" id="WP_285761363.1">
    <property type="nucleotide sequence ID" value="NZ_BSQG01000009.1"/>
</dbReference>
<feature type="domain" description="Nudix hydrolase" evidence="3">
    <location>
        <begin position="20"/>
        <end position="150"/>
    </location>
</feature>
<protein>
    <submittedName>
        <fullName evidence="4">NTP pyrophosphohydrolase</fullName>
    </submittedName>
</protein>